<sequence>MTRSQPASQPRTRYKDALVSRLPNPVLTDYDTDPKSMANSCRWNASYFFFIQYGGFFISVRSSCTTTILR</sequence>
<dbReference type="EMBL" id="JAXCGZ010015889">
    <property type="protein sequence ID" value="KAK7069742.1"/>
    <property type="molecule type" value="Genomic_DNA"/>
</dbReference>
<gene>
    <name evidence="1" type="ORF">SK128_004100</name>
</gene>
<comment type="caution">
    <text evidence="1">The sequence shown here is derived from an EMBL/GenBank/DDBJ whole genome shotgun (WGS) entry which is preliminary data.</text>
</comment>
<proteinExistence type="predicted"/>
<feature type="non-terminal residue" evidence="1">
    <location>
        <position position="70"/>
    </location>
</feature>
<keyword evidence="2" id="KW-1185">Reference proteome</keyword>
<evidence type="ECO:0000313" key="2">
    <source>
        <dbReference type="Proteomes" id="UP001381693"/>
    </source>
</evidence>
<organism evidence="1 2">
    <name type="scientific">Halocaridina rubra</name>
    <name type="common">Hawaiian red shrimp</name>
    <dbReference type="NCBI Taxonomy" id="373956"/>
    <lineage>
        <taxon>Eukaryota</taxon>
        <taxon>Metazoa</taxon>
        <taxon>Ecdysozoa</taxon>
        <taxon>Arthropoda</taxon>
        <taxon>Crustacea</taxon>
        <taxon>Multicrustacea</taxon>
        <taxon>Malacostraca</taxon>
        <taxon>Eumalacostraca</taxon>
        <taxon>Eucarida</taxon>
        <taxon>Decapoda</taxon>
        <taxon>Pleocyemata</taxon>
        <taxon>Caridea</taxon>
        <taxon>Atyoidea</taxon>
        <taxon>Atyidae</taxon>
        <taxon>Halocaridina</taxon>
    </lineage>
</organism>
<accession>A0AAN9A4Y2</accession>
<protein>
    <submittedName>
        <fullName evidence="1">Uncharacterized protein</fullName>
    </submittedName>
</protein>
<dbReference type="AlphaFoldDB" id="A0AAN9A4Y2"/>
<reference evidence="1 2" key="1">
    <citation type="submission" date="2023-11" db="EMBL/GenBank/DDBJ databases">
        <title>Halocaridina rubra genome assembly.</title>
        <authorList>
            <person name="Smith C."/>
        </authorList>
    </citation>
    <scope>NUCLEOTIDE SEQUENCE [LARGE SCALE GENOMIC DNA]</scope>
    <source>
        <strain evidence="1">EP-1</strain>
        <tissue evidence="1">Whole</tissue>
    </source>
</reference>
<dbReference type="Proteomes" id="UP001381693">
    <property type="component" value="Unassembled WGS sequence"/>
</dbReference>
<name>A0AAN9A4Y2_HALRR</name>
<evidence type="ECO:0000313" key="1">
    <source>
        <dbReference type="EMBL" id="KAK7069742.1"/>
    </source>
</evidence>